<dbReference type="InterPro" id="IPR019734">
    <property type="entry name" value="TPR_rpt"/>
</dbReference>
<feature type="domain" description="Response regulatory" evidence="5">
    <location>
        <begin position="4"/>
        <end position="121"/>
    </location>
</feature>
<dbReference type="InterPro" id="IPR050595">
    <property type="entry name" value="Bact_response_regulator"/>
</dbReference>
<dbReference type="PROSITE" id="PS50005">
    <property type="entry name" value="TPR"/>
    <property type="match status" value="1"/>
</dbReference>
<protein>
    <recommendedName>
        <fullName evidence="5">Response regulatory domain-containing protein</fullName>
    </recommendedName>
</protein>
<evidence type="ECO:0000256" key="2">
    <source>
        <dbReference type="ARBA" id="ARBA00023012"/>
    </source>
</evidence>
<dbReference type="Pfam" id="PF00072">
    <property type="entry name" value="Response_reg"/>
    <property type="match status" value="1"/>
</dbReference>
<dbReference type="PROSITE" id="PS50110">
    <property type="entry name" value="RESPONSE_REGULATORY"/>
    <property type="match status" value="1"/>
</dbReference>
<keyword evidence="1 3" id="KW-0597">Phosphoprotein</keyword>
<dbReference type="Gene3D" id="1.25.40.10">
    <property type="entry name" value="Tetratricopeptide repeat domain"/>
    <property type="match status" value="1"/>
</dbReference>
<dbReference type="InterPro" id="IPR011990">
    <property type="entry name" value="TPR-like_helical_dom_sf"/>
</dbReference>
<dbReference type="RefSeq" id="WP_282001668.1">
    <property type="nucleotide sequence ID" value="NZ_AP027151.1"/>
</dbReference>
<evidence type="ECO:0000313" key="6">
    <source>
        <dbReference type="EMBL" id="BDV41658.1"/>
    </source>
</evidence>
<gene>
    <name evidence="6" type="ORF">GURASL_05810</name>
</gene>
<dbReference type="InterPro" id="IPR001789">
    <property type="entry name" value="Sig_transdc_resp-reg_receiver"/>
</dbReference>
<organism evidence="6 7">
    <name type="scientific">Geotalea uraniireducens</name>
    <dbReference type="NCBI Taxonomy" id="351604"/>
    <lineage>
        <taxon>Bacteria</taxon>
        <taxon>Pseudomonadati</taxon>
        <taxon>Thermodesulfobacteriota</taxon>
        <taxon>Desulfuromonadia</taxon>
        <taxon>Geobacterales</taxon>
        <taxon>Geobacteraceae</taxon>
        <taxon>Geotalea</taxon>
    </lineage>
</organism>
<dbReference type="PANTHER" id="PTHR44591">
    <property type="entry name" value="STRESS RESPONSE REGULATOR PROTEIN 1"/>
    <property type="match status" value="1"/>
</dbReference>
<accession>A0ABM8EGY4</accession>
<dbReference type="PANTHER" id="PTHR44591:SF14">
    <property type="entry name" value="PROTEIN PILG"/>
    <property type="match status" value="1"/>
</dbReference>
<keyword evidence="4" id="KW-0802">TPR repeat</keyword>
<feature type="modified residue" description="4-aspartylphosphate" evidence="3">
    <location>
        <position position="53"/>
    </location>
</feature>
<proteinExistence type="predicted"/>
<dbReference type="SUPFAM" id="SSF52172">
    <property type="entry name" value="CheY-like"/>
    <property type="match status" value="1"/>
</dbReference>
<dbReference type="SMART" id="SM00448">
    <property type="entry name" value="REC"/>
    <property type="match status" value="1"/>
</dbReference>
<keyword evidence="2" id="KW-0902">Two-component regulatory system</keyword>
<dbReference type="SUPFAM" id="SSF46565">
    <property type="entry name" value="Chaperone J-domain"/>
    <property type="match status" value="1"/>
</dbReference>
<reference evidence="6 7" key="1">
    <citation type="submission" date="2022-12" db="EMBL/GenBank/DDBJ databases">
        <title>Polyphasic characterization of Geotalea uranireducens NIT-SL11 newly isolated from a complex of sewage sludge and microbially reduced graphene oxide.</title>
        <authorList>
            <person name="Xie L."/>
            <person name="Yoshida N."/>
            <person name="Meng L."/>
        </authorList>
    </citation>
    <scope>NUCLEOTIDE SEQUENCE [LARGE SCALE GENOMIC DNA]</scope>
    <source>
        <strain evidence="6 7">NIT-SL11</strain>
    </source>
</reference>
<dbReference type="EMBL" id="AP027151">
    <property type="protein sequence ID" value="BDV41658.1"/>
    <property type="molecule type" value="Genomic_DNA"/>
</dbReference>
<evidence type="ECO:0000313" key="7">
    <source>
        <dbReference type="Proteomes" id="UP001317705"/>
    </source>
</evidence>
<evidence type="ECO:0000256" key="3">
    <source>
        <dbReference type="PROSITE-ProRule" id="PRU00169"/>
    </source>
</evidence>
<dbReference type="Gene3D" id="1.10.287.110">
    <property type="entry name" value="DnaJ domain"/>
    <property type="match status" value="1"/>
</dbReference>
<sequence length="645" mass="71842">MTARILLAEDNESLSRVLEKFLIAQGHAVLRVAAGDEALSCLDRETVDLLILDLKLPVVSGITVLQKLRQSRPARPLPTIVISGIYKGDSNIRVAQQLGVTHYLEKPFTPQDFHRAVTSALAASPPPSHSCLRDLIIDIYERKKNGILTIGDGSPMAFLKGEPLSFLSKGKSDFAHYLLGHGKLGRDDLNTFLRNGGERLFLVQAGMLTYDELVEESRLFLANALSRALPLSTGYRFRECMPDAELPCVPVAIPRLLYEAARAGIAGFAPKVFFARHRDRYPARTQSFYRHINLLALRSEEIQLLSLLDGRKTLAGLLHHPERSEATSFLNFLYALRMIDFYPTPVTEGIPDFPLKTLFNAPLLEEAEIVPDNVVDFADLVSELSQNPIVIDTTAPLVPDNSSQSGEAARRLADDLSALQGRNYYQLFDLTPKSFSFPALKTAYFSKTRHYAPEQFIRLPGAAQNIAAQILANYAHAYNTLTNVVTKERYDELLHTDTGGIDGKQDEKLQAEIQYQAGKVFLGMNDFVSAEKALQDAVILAPNNPSYCAFLAWALYRNPAHRFSTAARERARGLLGKSLQLEKTANAYAFRGWMLLDEGKDGLAEGEFHKALRLDAREMNARRGLRTLAERQETTKKGLLRKIFG</sequence>
<feature type="repeat" description="TPR" evidence="4">
    <location>
        <begin position="511"/>
        <end position="544"/>
    </location>
</feature>
<dbReference type="Gene3D" id="3.40.50.2300">
    <property type="match status" value="1"/>
</dbReference>
<dbReference type="SMART" id="SM00028">
    <property type="entry name" value="TPR"/>
    <property type="match status" value="2"/>
</dbReference>
<keyword evidence="7" id="KW-1185">Reference proteome</keyword>
<evidence type="ECO:0000259" key="5">
    <source>
        <dbReference type="PROSITE" id="PS50110"/>
    </source>
</evidence>
<dbReference type="SUPFAM" id="SSF48452">
    <property type="entry name" value="TPR-like"/>
    <property type="match status" value="1"/>
</dbReference>
<dbReference type="Proteomes" id="UP001317705">
    <property type="component" value="Chromosome"/>
</dbReference>
<name>A0ABM8EGY4_9BACT</name>
<evidence type="ECO:0000256" key="1">
    <source>
        <dbReference type="ARBA" id="ARBA00022553"/>
    </source>
</evidence>
<dbReference type="InterPro" id="IPR011006">
    <property type="entry name" value="CheY-like_superfamily"/>
</dbReference>
<dbReference type="InterPro" id="IPR036869">
    <property type="entry name" value="J_dom_sf"/>
</dbReference>
<evidence type="ECO:0000256" key="4">
    <source>
        <dbReference type="PROSITE-ProRule" id="PRU00339"/>
    </source>
</evidence>